<dbReference type="SUPFAM" id="SSF56801">
    <property type="entry name" value="Acetyl-CoA synthetase-like"/>
    <property type="match status" value="1"/>
</dbReference>
<evidence type="ECO:0000256" key="1">
    <source>
        <dbReference type="ARBA" id="ARBA00022450"/>
    </source>
</evidence>
<keyword evidence="1" id="KW-0596">Phosphopantetheine</keyword>
<dbReference type="InterPro" id="IPR020806">
    <property type="entry name" value="PKS_PP-bd"/>
</dbReference>
<dbReference type="PANTHER" id="PTHR44845:SF6">
    <property type="entry name" value="BETA-ALANINE-ACTIVATING ENZYME"/>
    <property type="match status" value="1"/>
</dbReference>
<dbReference type="PANTHER" id="PTHR44845">
    <property type="entry name" value="CARRIER DOMAIN-CONTAINING PROTEIN"/>
    <property type="match status" value="1"/>
</dbReference>
<feature type="region of interest" description="Disordered" evidence="3">
    <location>
        <begin position="961"/>
        <end position="988"/>
    </location>
</feature>
<dbReference type="InterPro" id="IPR042099">
    <property type="entry name" value="ANL_N_sf"/>
</dbReference>
<dbReference type="Gene3D" id="3.40.50.720">
    <property type="entry name" value="NAD(P)-binding Rossmann-like Domain"/>
    <property type="match status" value="1"/>
</dbReference>
<dbReference type="NCBIfam" id="TIGR01733">
    <property type="entry name" value="AA-adenyl-dom"/>
    <property type="match status" value="1"/>
</dbReference>
<protein>
    <recommendedName>
        <fullName evidence="4">Carrier domain-containing protein</fullName>
    </recommendedName>
</protein>
<dbReference type="NCBIfam" id="TIGR01746">
    <property type="entry name" value="Thioester-redct"/>
    <property type="match status" value="1"/>
</dbReference>
<dbReference type="InterPro" id="IPR013120">
    <property type="entry name" value="FAR_NAD-bd"/>
</dbReference>
<dbReference type="EMBL" id="CADCVM010000476">
    <property type="protein sequence ID" value="CAA9530628.1"/>
    <property type="molecule type" value="Genomic_DNA"/>
</dbReference>
<dbReference type="SUPFAM" id="SSF47336">
    <property type="entry name" value="ACP-like"/>
    <property type="match status" value="1"/>
</dbReference>
<dbReference type="InterPro" id="IPR036736">
    <property type="entry name" value="ACP-like_sf"/>
</dbReference>
<dbReference type="InterPro" id="IPR006162">
    <property type="entry name" value="Ppantetheine_attach_site"/>
</dbReference>
<dbReference type="InterPro" id="IPR036291">
    <property type="entry name" value="NAD(P)-bd_dom_sf"/>
</dbReference>
<dbReference type="AlphaFoldDB" id="A0A6J4TRE0"/>
<evidence type="ECO:0000256" key="3">
    <source>
        <dbReference type="SAM" id="MobiDB-lite"/>
    </source>
</evidence>
<keyword evidence="2" id="KW-0597">Phosphoprotein</keyword>
<dbReference type="Pfam" id="PF07993">
    <property type="entry name" value="NAD_binding_4"/>
    <property type="match status" value="1"/>
</dbReference>
<dbReference type="InterPro" id="IPR045851">
    <property type="entry name" value="AMP-bd_C_sf"/>
</dbReference>
<dbReference type="CDD" id="cd05235">
    <property type="entry name" value="SDR_e1"/>
    <property type="match status" value="1"/>
</dbReference>
<dbReference type="FunFam" id="3.40.50.980:FF:000001">
    <property type="entry name" value="Non-ribosomal peptide synthetase"/>
    <property type="match status" value="1"/>
</dbReference>
<evidence type="ECO:0000313" key="5">
    <source>
        <dbReference type="EMBL" id="CAA9530628.1"/>
    </source>
</evidence>
<sequence length="1020" mass="110158">MDERNLCLHELFERQACETPDATAVVDAASTLTYRELDRRADRLAGHLIALGVAPDAAVGVYMERCAEYVVAILAAMKAGGAFVPLELAYPASQLEDVLSDCEPVVVLTRDAHAGHLPDWQESFRMDVDEPEAADEVTDPPPVTRENLAFIPYSSGTTGKPKGIANPHRVPVLSYLWRYGVSDYGPGDRVGCSVFFVWEVLRPLLRGGASYVIGDDVIYDPPALVRYLEEHRITEIQVTSSLAEAVLDASGPGLAERLPDLGTVWVCGEVVTKTLARRLLEALPHARSFNLYSIAETHEVAVTGLREVVDHPDSTYCPVGRPVRPDRLYILDGELRRVPEGEPGEVCVGGEMLARGFVNLPEKTAERFVPDPFAGEEGARMYRTGDRGRVLPDGRLEILGRADFRVRIRGYNVELGAVEAAIEENVAVRACVVVSEGGEGEDKRLVAYVVPEPREDGRFSGWSLDPKTGRSKEIRGVLRDVLPHYAVPAVYVALDALPIQATSGKVDRKRLPPPPPRQARADEGSAITELPAGAPRAQKEDLLKRIWEEALRLDEGEVEAGDDFFDLGGHSLAAAGLSARVEEGFGVHVSMPLFMEDPTVRGLCDRIEALQRDGGGDATDPPEIDLRAEAVLGPEISPEGAVEAATLPEAEDVFLTGATGFLGAFLLDGLLSSTGARVHPLVRARDGQDPLETIAANLESYGLPTDRMDRVVPVVGDLGEPLLGMSEDEFDALAREADLVIHAGAAVNLVYPYSALEAPNVGGTREALRLACRHRTKPFHFVSTDGIFPPNAGLCAEDADLDPLADAREDGYGRSKWVAERLVCEAADRGLPASVYRPGFISGHSRTGASNPRDLLVAVLCESLRLGAAPEVEGWRMEMTPVDFVAAAILGIAADPDAAGGTYHLANPEPAPAGTLFDRLEDAGYALERVTYAEWLGRLEAAPPEEGPGIVLRGAAPDAEDLSDGNVYDDKNTRRVLGEDGPRRPEVDGDLLATYARYFAARGWTPAPSTLQESGRRRRS</sequence>
<evidence type="ECO:0000259" key="4">
    <source>
        <dbReference type="PROSITE" id="PS50075"/>
    </source>
</evidence>
<accession>A0A6J4TRE0</accession>
<dbReference type="GO" id="GO:0031177">
    <property type="term" value="F:phosphopantetheine binding"/>
    <property type="evidence" value="ECO:0007669"/>
    <property type="project" value="InterPro"/>
</dbReference>
<organism evidence="5">
    <name type="scientific">uncultured Rubrobacteraceae bacterium</name>
    <dbReference type="NCBI Taxonomy" id="349277"/>
    <lineage>
        <taxon>Bacteria</taxon>
        <taxon>Bacillati</taxon>
        <taxon>Actinomycetota</taxon>
        <taxon>Rubrobacteria</taxon>
        <taxon>Rubrobacterales</taxon>
        <taxon>Rubrobacteraceae</taxon>
        <taxon>environmental samples</taxon>
    </lineage>
</organism>
<dbReference type="PROSITE" id="PS00455">
    <property type="entry name" value="AMP_BINDING"/>
    <property type="match status" value="1"/>
</dbReference>
<dbReference type="Pfam" id="PF13193">
    <property type="entry name" value="AMP-binding_C"/>
    <property type="match status" value="1"/>
</dbReference>
<proteinExistence type="predicted"/>
<dbReference type="SMART" id="SM00823">
    <property type="entry name" value="PKS_PP"/>
    <property type="match status" value="1"/>
</dbReference>
<reference evidence="5" key="1">
    <citation type="submission" date="2020-02" db="EMBL/GenBank/DDBJ databases">
        <authorList>
            <person name="Meier V. D."/>
        </authorList>
    </citation>
    <scope>NUCLEOTIDE SEQUENCE</scope>
    <source>
        <strain evidence="5">AVDCRST_MAG05</strain>
    </source>
</reference>
<feature type="domain" description="Carrier" evidence="4">
    <location>
        <begin position="534"/>
        <end position="611"/>
    </location>
</feature>
<dbReference type="InterPro" id="IPR009081">
    <property type="entry name" value="PP-bd_ACP"/>
</dbReference>
<dbReference type="InterPro" id="IPR000873">
    <property type="entry name" value="AMP-dep_synth/lig_dom"/>
</dbReference>
<dbReference type="InterPro" id="IPR010080">
    <property type="entry name" value="Thioester_reductase-like_dom"/>
</dbReference>
<dbReference type="Pfam" id="PF00550">
    <property type="entry name" value="PP-binding"/>
    <property type="match status" value="1"/>
</dbReference>
<dbReference type="SUPFAM" id="SSF51735">
    <property type="entry name" value="NAD(P)-binding Rossmann-fold domains"/>
    <property type="match status" value="1"/>
</dbReference>
<dbReference type="InterPro" id="IPR010071">
    <property type="entry name" value="AA_adenyl_dom"/>
</dbReference>
<feature type="compositionally biased region" description="Basic and acidic residues" evidence="3">
    <location>
        <begin position="968"/>
        <end position="987"/>
    </location>
</feature>
<feature type="region of interest" description="Disordered" evidence="3">
    <location>
        <begin position="505"/>
        <end position="528"/>
    </location>
</feature>
<dbReference type="InterPro" id="IPR025110">
    <property type="entry name" value="AMP-bd_C"/>
</dbReference>
<evidence type="ECO:0000256" key="2">
    <source>
        <dbReference type="ARBA" id="ARBA00022553"/>
    </source>
</evidence>
<gene>
    <name evidence="5" type="ORF">AVDCRST_MAG05-4386</name>
</gene>
<dbReference type="PROSITE" id="PS50075">
    <property type="entry name" value="CARRIER"/>
    <property type="match status" value="1"/>
</dbReference>
<dbReference type="Gene3D" id="3.40.50.12780">
    <property type="entry name" value="N-terminal domain of ligase-like"/>
    <property type="match status" value="1"/>
</dbReference>
<name>A0A6J4TRE0_9ACTN</name>
<dbReference type="Pfam" id="PF00501">
    <property type="entry name" value="AMP-binding"/>
    <property type="match status" value="1"/>
</dbReference>
<dbReference type="Gene3D" id="1.10.1200.10">
    <property type="entry name" value="ACP-like"/>
    <property type="match status" value="1"/>
</dbReference>
<dbReference type="Gene3D" id="3.30.300.30">
    <property type="match status" value="1"/>
</dbReference>
<dbReference type="InterPro" id="IPR020845">
    <property type="entry name" value="AMP-binding_CS"/>
</dbReference>
<dbReference type="CDD" id="cd05930">
    <property type="entry name" value="A_NRPS"/>
    <property type="match status" value="1"/>
</dbReference>
<dbReference type="PROSITE" id="PS00012">
    <property type="entry name" value="PHOSPHOPANTETHEINE"/>
    <property type="match status" value="1"/>
</dbReference>